<keyword evidence="1" id="KW-0479">Metal-binding</keyword>
<dbReference type="AlphaFoldDB" id="A0A0A7EHV2"/>
<dbReference type="GO" id="GO:0046872">
    <property type="term" value="F:metal ion binding"/>
    <property type="evidence" value="ECO:0007669"/>
    <property type="project" value="UniProtKB-KW"/>
</dbReference>
<protein>
    <submittedName>
        <fullName evidence="3">Heat shock (Periplasmic) protein YciM,precursor</fullName>
    </submittedName>
</protein>
<dbReference type="InterPro" id="IPR011990">
    <property type="entry name" value="TPR-like_helical_dom_sf"/>
</dbReference>
<dbReference type="Pfam" id="PF13176">
    <property type="entry name" value="TPR_7"/>
    <property type="match status" value="1"/>
</dbReference>
<dbReference type="InterPro" id="IPR041166">
    <property type="entry name" value="Rubredoxin_2"/>
</dbReference>
<dbReference type="STRING" id="1348114.OM33_10645"/>
<dbReference type="SMART" id="SM00028">
    <property type="entry name" value="TPR"/>
    <property type="match status" value="3"/>
</dbReference>
<evidence type="ECO:0000313" key="3">
    <source>
        <dbReference type="EMBL" id="AIY65562.1"/>
    </source>
</evidence>
<dbReference type="eggNOG" id="COG2956">
    <property type="taxonomic scope" value="Bacteria"/>
</dbReference>
<dbReference type="HOGENOM" id="CLU_059365_1_0_6"/>
<dbReference type="Gene3D" id="1.25.40.10">
    <property type="entry name" value="Tetratricopeptide repeat domain"/>
    <property type="match status" value="2"/>
</dbReference>
<dbReference type="RefSeq" id="WP_038641560.1">
    <property type="nucleotide sequence ID" value="NZ_CP009888.1"/>
</dbReference>
<feature type="domain" description="LapB rubredoxin metal binding" evidence="2">
    <location>
        <begin position="344"/>
        <end position="371"/>
    </location>
</feature>
<dbReference type="SUPFAM" id="SSF48452">
    <property type="entry name" value="TPR-like"/>
    <property type="match status" value="1"/>
</dbReference>
<evidence type="ECO:0000259" key="2">
    <source>
        <dbReference type="Pfam" id="PF18073"/>
    </source>
</evidence>
<proteinExistence type="predicted"/>
<gene>
    <name evidence="3" type="ORF">OM33_10645</name>
</gene>
<evidence type="ECO:0000256" key="1">
    <source>
        <dbReference type="ARBA" id="ARBA00022723"/>
    </source>
</evidence>
<dbReference type="Proteomes" id="UP000030341">
    <property type="component" value="Chromosome 1"/>
</dbReference>
<keyword evidence="4" id="KW-1185">Reference proteome</keyword>
<dbReference type="InterPro" id="IPR019734">
    <property type="entry name" value="TPR_rpt"/>
</dbReference>
<sequence length="378" mass="43933">MIELLFLLLPVAAAYGYVMGKNNASNEAQQHNQEIINEYSKGLKFLLDREEDQGLEHLISLLEISANSVEHYLTLATLFRRRGELDRAIKVHELLLKHDALSLEQKKHVLYELAQDYMMAGLLDRAEDNLVYLYSLEDKNALCQLMMLYLQSHDWDKGIELFQAKESDFYNSQLKKTVANFYCEKALLENKFNQLDAITELTQDLVRPKFILGENAFKQKDYLQAIKYWGSLLDKNSAFSPIFLDKLEICYEKLNLQKNYFSHLSKHLKSDNVLIKIHYCKSLMKQGKHDEAINYIKQVLRKQPNIRGFSFLLTLMSEQSQDIKLVLTEVNKLVQDYIATKALYQCNHCGFTSKKLYWFCPSCKHVESIVPLNGVDGF</sequence>
<keyword evidence="3" id="KW-0346">Stress response</keyword>
<dbReference type="Pfam" id="PF18073">
    <property type="entry name" value="Zn_ribbon_LapB"/>
    <property type="match status" value="1"/>
</dbReference>
<accession>A0A0A7EHV2</accession>
<name>A0A0A7EHV2_9GAMM</name>
<dbReference type="OrthoDB" id="507476at2"/>
<dbReference type="KEGG" id="pseo:OM33_10645"/>
<reference evidence="3 4" key="1">
    <citation type="submission" date="2014-11" db="EMBL/GenBank/DDBJ databases">
        <title>Complete Genome Sequence of Pseudoalteromonas sp. Strain OCN003 Isolated from Kaneohe Bay, Oahu, Hawaii.</title>
        <authorList>
            <person name="Beurmann S."/>
            <person name="Videau P."/>
            <person name="Ushijima B."/>
            <person name="Smith A.M."/>
            <person name="Aeby G.S."/>
            <person name="Callahan S.M."/>
            <person name="Belcaid M."/>
        </authorList>
    </citation>
    <scope>NUCLEOTIDE SEQUENCE [LARGE SCALE GENOMIC DNA]</scope>
    <source>
        <strain evidence="3 4">OCN003</strain>
    </source>
</reference>
<evidence type="ECO:0000313" key="4">
    <source>
        <dbReference type="Proteomes" id="UP000030341"/>
    </source>
</evidence>
<organism evidence="3 4">
    <name type="scientific">Pseudoalteromonas piratica</name>
    <dbReference type="NCBI Taxonomy" id="1348114"/>
    <lineage>
        <taxon>Bacteria</taxon>
        <taxon>Pseudomonadati</taxon>
        <taxon>Pseudomonadota</taxon>
        <taxon>Gammaproteobacteria</taxon>
        <taxon>Alteromonadales</taxon>
        <taxon>Pseudoalteromonadaceae</taxon>
        <taxon>Pseudoalteromonas</taxon>
    </lineage>
</organism>
<dbReference type="EMBL" id="CP009888">
    <property type="protein sequence ID" value="AIY65562.1"/>
    <property type="molecule type" value="Genomic_DNA"/>
</dbReference>